<dbReference type="InterPro" id="IPR011990">
    <property type="entry name" value="TPR-like_helical_dom_sf"/>
</dbReference>
<dbReference type="InterPro" id="IPR013105">
    <property type="entry name" value="TPR_2"/>
</dbReference>
<evidence type="ECO:0000259" key="9">
    <source>
        <dbReference type="Pfam" id="PF13844"/>
    </source>
</evidence>
<protein>
    <recommendedName>
        <fullName evidence="3">protein O-GlcNAc transferase</fullName>
        <ecNumber evidence="3">2.4.1.255</ecNumber>
    </recommendedName>
</protein>
<evidence type="ECO:0000256" key="1">
    <source>
        <dbReference type="ARBA" id="ARBA00004922"/>
    </source>
</evidence>
<dbReference type="Gene3D" id="3.40.50.2000">
    <property type="entry name" value="Glycogen Phosphorylase B"/>
    <property type="match status" value="1"/>
</dbReference>
<dbReference type="SMART" id="SM00028">
    <property type="entry name" value="TPR"/>
    <property type="match status" value="6"/>
</dbReference>
<dbReference type="STRING" id="1817758.A2150_01965"/>
<evidence type="ECO:0000313" key="10">
    <source>
        <dbReference type="EMBL" id="OGI43131.1"/>
    </source>
</evidence>
<comment type="similarity">
    <text evidence="2">Belongs to the glycosyltransferase 41 family. O-GlcNAc transferase subfamily.</text>
</comment>
<dbReference type="PROSITE" id="PS50293">
    <property type="entry name" value="TPR_REGION"/>
    <property type="match status" value="1"/>
</dbReference>
<dbReference type="Pfam" id="PF07719">
    <property type="entry name" value="TPR_2"/>
    <property type="match status" value="1"/>
</dbReference>
<dbReference type="Pfam" id="PF13844">
    <property type="entry name" value="Glyco_transf_41"/>
    <property type="match status" value="2"/>
</dbReference>
<comment type="caution">
    <text evidence="10">The sequence shown here is derived from an EMBL/GenBank/DDBJ whole genome shotgun (WGS) entry which is preliminary data.</text>
</comment>
<dbReference type="Pfam" id="PF13432">
    <property type="entry name" value="TPR_16"/>
    <property type="match status" value="2"/>
</dbReference>
<dbReference type="InterPro" id="IPR019734">
    <property type="entry name" value="TPR_rpt"/>
</dbReference>
<gene>
    <name evidence="10" type="ORF">A2150_01965</name>
</gene>
<evidence type="ECO:0000256" key="7">
    <source>
        <dbReference type="ARBA" id="ARBA00022803"/>
    </source>
</evidence>
<dbReference type="PROSITE" id="PS50005">
    <property type="entry name" value="TPR"/>
    <property type="match status" value="4"/>
</dbReference>
<dbReference type="EC" id="2.4.1.255" evidence="3"/>
<reference evidence="10 11" key="1">
    <citation type="journal article" date="2016" name="Nat. Commun.">
        <title>Thousands of microbial genomes shed light on interconnected biogeochemical processes in an aquifer system.</title>
        <authorList>
            <person name="Anantharaman K."/>
            <person name="Brown C.T."/>
            <person name="Hug L.A."/>
            <person name="Sharon I."/>
            <person name="Castelle C.J."/>
            <person name="Probst A.J."/>
            <person name="Thomas B.C."/>
            <person name="Singh A."/>
            <person name="Wilkins M.J."/>
            <person name="Karaoz U."/>
            <person name="Brodie E.L."/>
            <person name="Williams K.H."/>
            <person name="Hubbard S.S."/>
            <person name="Banfield J.F."/>
        </authorList>
    </citation>
    <scope>NUCLEOTIDE SEQUENCE [LARGE SCALE GENOMIC DNA]</scope>
</reference>
<evidence type="ECO:0000256" key="8">
    <source>
        <dbReference type="PROSITE-ProRule" id="PRU00339"/>
    </source>
</evidence>
<evidence type="ECO:0000313" key="11">
    <source>
        <dbReference type="Proteomes" id="UP000177925"/>
    </source>
</evidence>
<feature type="domain" description="O-GlcNAc transferase C-terminal" evidence="9">
    <location>
        <begin position="265"/>
        <end position="413"/>
    </location>
</feature>
<accession>A0A1F6TDB1</accession>
<dbReference type="PANTHER" id="PTHR44835:SF1">
    <property type="entry name" value="PROTEIN O-GLCNAC TRANSFERASE"/>
    <property type="match status" value="1"/>
</dbReference>
<dbReference type="InterPro" id="IPR029489">
    <property type="entry name" value="OGT/SEC/SPY_C"/>
</dbReference>
<dbReference type="GO" id="GO:0097363">
    <property type="term" value="F:protein O-acetylglucosaminyltransferase activity"/>
    <property type="evidence" value="ECO:0007669"/>
    <property type="project" value="UniProtKB-EC"/>
</dbReference>
<keyword evidence="5" id="KW-0808">Transferase</keyword>
<dbReference type="Gene3D" id="3.40.50.11380">
    <property type="match status" value="1"/>
</dbReference>
<feature type="repeat" description="TPR" evidence="8">
    <location>
        <begin position="185"/>
        <end position="218"/>
    </location>
</feature>
<feature type="repeat" description="TPR" evidence="8">
    <location>
        <begin position="15"/>
        <end position="48"/>
    </location>
</feature>
<organism evidence="10 11">
    <name type="scientific">Candidatus Muproteobacteria bacterium RBG_16_64_11</name>
    <dbReference type="NCBI Taxonomy" id="1817758"/>
    <lineage>
        <taxon>Bacteria</taxon>
        <taxon>Pseudomonadati</taxon>
        <taxon>Pseudomonadota</taxon>
        <taxon>Candidatus Muproteobacteria</taxon>
    </lineage>
</organism>
<feature type="domain" description="O-GlcNAc transferase C-terminal" evidence="9">
    <location>
        <begin position="435"/>
        <end position="614"/>
    </location>
</feature>
<evidence type="ECO:0000256" key="2">
    <source>
        <dbReference type="ARBA" id="ARBA00005386"/>
    </source>
</evidence>
<keyword evidence="6" id="KW-0677">Repeat</keyword>
<comment type="pathway">
    <text evidence="1">Protein modification; protein glycosylation.</text>
</comment>
<evidence type="ECO:0000256" key="4">
    <source>
        <dbReference type="ARBA" id="ARBA00022676"/>
    </source>
</evidence>
<feature type="repeat" description="TPR" evidence="8">
    <location>
        <begin position="117"/>
        <end position="150"/>
    </location>
</feature>
<keyword evidence="7 8" id="KW-0802">TPR repeat</keyword>
<evidence type="ECO:0000256" key="5">
    <source>
        <dbReference type="ARBA" id="ARBA00022679"/>
    </source>
</evidence>
<dbReference type="InterPro" id="IPR051939">
    <property type="entry name" value="Glycosyltr_41/O-GlcNAc_trsf"/>
</dbReference>
<sequence length="638" mass="70779">MAMYRATLALRPEHAEAHNNLGLALYRHGEHARAVEHYRTALAVKPDYPDAQLNLALALRALGRLEEAESRLVEVLGAHPGDVEAHINLGLIKAGQGRWDEALACAREARRLGPSSFENWQTLGTICADAGRRREAIECYREALRIDSRAPGLWNDLAVLHAARMEIGQGLECAREARRCDPHYAPAHHALADLHRRRGELDEAIVCHQAANRLDPENPAFSNGLLSCLNYHPAWTPQAIYEEHRRWGETHGRTRAGLPPAPNNREPERRLKVGYVSADFRQHSVAFFIEPVLAQHDRTRFEIYCYAQVAAPDAVTERLKQLAAHWRSIVGLGDREAAELIRADEIDILVDLGGHTAGNRLGVFARRPAPVQATYIGYPNTTGLPAMDYRIANPLTAPPEIDRYYTETVVRLPYPHCIRLPTDCPPVNAPPSLDSGRVTFGCFNNLAKLTPPVIALWSEILCAVPGSRLLLKSQPFSDPGTRALFLDRFAAHGIGPERLVLHGADSFRDYLSSFNVIDIALDPFPYNGGTTTYHTLWMGVPVVALEGQNYVSRMGHAVLATLGLEDLAAKTPADYVAIAAGLAADPGRLQTLRASLRERMAASPLMDEKRYTAGLEKLYRDIWRDWCAHRPRTAGKLI</sequence>
<dbReference type="Proteomes" id="UP000177925">
    <property type="component" value="Unassembled WGS sequence"/>
</dbReference>
<evidence type="ECO:0000256" key="6">
    <source>
        <dbReference type="ARBA" id="ARBA00022737"/>
    </source>
</evidence>
<dbReference type="EMBL" id="MFSS01000068">
    <property type="protein sequence ID" value="OGI43131.1"/>
    <property type="molecule type" value="Genomic_DNA"/>
</dbReference>
<feature type="repeat" description="TPR" evidence="8">
    <location>
        <begin position="83"/>
        <end position="116"/>
    </location>
</feature>
<dbReference type="PANTHER" id="PTHR44835">
    <property type="entry name" value="UDP-N-ACETYLGLUCOSAMINE--PEPTIDE N-ACETYLGLUCOSAMINYLTRANSFERASE SPINDLY-RELATED"/>
    <property type="match status" value="1"/>
</dbReference>
<dbReference type="AlphaFoldDB" id="A0A1F6TDB1"/>
<proteinExistence type="inferred from homology"/>
<dbReference type="SUPFAM" id="SSF48452">
    <property type="entry name" value="TPR-like"/>
    <property type="match status" value="1"/>
</dbReference>
<dbReference type="Gene3D" id="1.25.40.10">
    <property type="entry name" value="Tetratricopeptide repeat domain"/>
    <property type="match status" value="2"/>
</dbReference>
<keyword evidence="4" id="KW-0328">Glycosyltransferase</keyword>
<dbReference type="Pfam" id="PF13176">
    <property type="entry name" value="TPR_7"/>
    <property type="match status" value="1"/>
</dbReference>
<evidence type="ECO:0000256" key="3">
    <source>
        <dbReference type="ARBA" id="ARBA00011970"/>
    </source>
</evidence>
<name>A0A1F6TDB1_9PROT</name>